<dbReference type="Proteomes" id="UP000053681">
    <property type="component" value="Unassembled WGS sequence"/>
</dbReference>
<dbReference type="EC" id="3.1.1.61" evidence="3"/>
<evidence type="ECO:0000313" key="8">
    <source>
        <dbReference type="EMBL" id="KSU89649.1"/>
    </source>
</evidence>
<dbReference type="GO" id="GO:0008984">
    <property type="term" value="F:protein-glutamate methylesterase activity"/>
    <property type="evidence" value="ECO:0007669"/>
    <property type="project" value="UniProtKB-UniRule"/>
</dbReference>
<comment type="function">
    <text evidence="3">Involved in chemotaxis. Part of a chemotaxis signal transduction system that modulates chemotaxis in response to various stimuli. Catalyzes the demethylation of specific methylglutamate residues introduced into the chemoreceptors (methyl-accepting chemotaxis proteins or MCP) by CheR. Also mediates the irreversible deamidation of specific glutamine residues to glutamic acid.</text>
</comment>
<feature type="active site" evidence="3 4">
    <location>
        <position position="196"/>
    </location>
</feature>
<name>A0A0V8JRP7_9BACI</name>
<dbReference type="EMBL" id="LNQP01000002">
    <property type="protein sequence ID" value="KSU89649.1"/>
    <property type="molecule type" value="Genomic_DNA"/>
</dbReference>
<dbReference type="NCBIfam" id="NF001965">
    <property type="entry name" value="PRK00742.1"/>
    <property type="match status" value="1"/>
</dbReference>
<dbReference type="GO" id="GO:0050568">
    <property type="term" value="F:protein-glutamine glutaminase activity"/>
    <property type="evidence" value="ECO:0007669"/>
    <property type="project" value="UniProtKB-UniRule"/>
</dbReference>
<evidence type="ECO:0000256" key="4">
    <source>
        <dbReference type="PROSITE-ProRule" id="PRU00050"/>
    </source>
</evidence>
<comment type="caution">
    <text evidence="8">The sequence shown here is derived from an EMBL/GenBank/DDBJ whole genome shotgun (WGS) entry which is preliminary data.</text>
</comment>
<dbReference type="PANTHER" id="PTHR42872:SF3">
    <property type="entry name" value="PROTEIN-GLUTAMATE METHYLESTERASE_PROTEIN-GLUTAMINE GLUTAMINASE 1"/>
    <property type="match status" value="1"/>
</dbReference>
<keyword evidence="1 3" id="KW-0378">Hydrolase</keyword>
<dbReference type="InterPro" id="IPR035909">
    <property type="entry name" value="CheB_C"/>
</dbReference>
<evidence type="ECO:0000256" key="5">
    <source>
        <dbReference type="PROSITE-ProRule" id="PRU00169"/>
    </source>
</evidence>
<comment type="catalytic activity">
    <reaction evidence="2 3">
        <text>[protein]-L-glutamate 5-O-methyl ester + H2O = L-glutamyl-[protein] + methanol + H(+)</text>
        <dbReference type="Rhea" id="RHEA:23236"/>
        <dbReference type="Rhea" id="RHEA-COMP:10208"/>
        <dbReference type="Rhea" id="RHEA-COMP:10311"/>
        <dbReference type="ChEBI" id="CHEBI:15377"/>
        <dbReference type="ChEBI" id="CHEBI:15378"/>
        <dbReference type="ChEBI" id="CHEBI:17790"/>
        <dbReference type="ChEBI" id="CHEBI:29973"/>
        <dbReference type="ChEBI" id="CHEBI:82795"/>
        <dbReference type="EC" id="3.1.1.61"/>
    </reaction>
</comment>
<evidence type="ECO:0000256" key="3">
    <source>
        <dbReference type="HAMAP-Rule" id="MF_00099"/>
    </source>
</evidence>
<feature type="active site" evidence="3 4">
    <location>
        <position position="292"/>
    </location>
</feature>
<comment type="PTM">
    <text evidence="3">Phosphorylated by CheA. Phosphorylation of the N-terminal regulatory domain activates the methylesterase activity.</text>
</comment>
<dbReference type="GO" id="GO:0005737">
    <property type="term" value="C:cytoplasm"/>
    <property type="evidence" value="ECO:0007669"/>
    <property type="project" value="UniProtKB-SubCell"/>
</dbReference>
<dbReference type="PROSITE" id="PS50122">
    <property type="entry name" value="CHEB"/>
    <property type="match status" value="1"/>
</dbReference>
<dbReference type="InterPro" id="IPR001789">
    <property type="entry name" value="Sig_transdc_resp-reg_receiver"/>
</dbReference>
<evidence type="ECO:0000259" key="7">
    <source>
        <dbReference type="PROSITE" id="PS50122"/>
    </source>
</evidence>
<dbReference type="InterPro" id="IPR008248">
    <property type="entry name" value="CheB-like"/>
</dbReference>
<dbReference type="PANTHER" id="PTHR42872">
    <property type="entry name" value="PROTEIN-GLUTAMATE METHYLESTERASE/PROTEIN-GLUTAMINE GLUTAMINASE"/>
    <property type="match status" value="1"/>
</dbReference>
<comment type="subcellular location">
    <subcellularLocation>
        <location evidence="3">Cytoplasm</location>
    </subcellularLocation>
</comment>
<keyword evidence="3 5" id="KW-0597">Phosphoprotein</keyword>
<proteinExistence type="inferred from homology"/>
<dbReference type="AlphaFoldDB" id="A0A0V8JRP7"/>
<comment type="similarity">
    <text evidence="3">Belongs to the CheB family.</text>
</comment>
<feature type="domain" description="CheB-type methylesterase" evidence="7">
    <location>
        <begin position="159"/>
        <end position="350"/>
    </location>
</feature>
<evidence type="ECO:0000259" key="6">
    <source>
        <dbReference type="PROSITE" id="PS50110"/>
    </source>
</evidence>
<dbReference type="Gene3D" id="3.40.50.180">
    <property type="entry name" value="Methylesterase CheB, C-terminal domain"/>
    <property type="match status" value="1"/>
</dbReference>
<dbReference type="Pfam" id="PF01339">
    <property type="entry name" value="CheB_methylest"/>
    <property type="match status" value="1"/>
</dbReference>
<gene>
    <name evidence="3" type="primary">cheB</name>
    <name evidence="8" type="ORF">AS180_00675</name>
</gene>
<feature type="modified residue" description="4-aspartylphosphate" evidence="3 5">
    <location>
        <position position="56"/>
    </location>
</feature>
<accession>A0A0V8JRP7</accession>
<dbReference type="PROSITE" id="PS50110">
    <property type="entry name" value="RESPONSE_REGULATORY"/>
    <property type="match status" value="1"/>
</dbReference>
<dbReference type="GO" id="GO:0006935">
    <property type="term" value="P:chemotaxis"/>
    <property type="evidence" value="ECO:0007669"/>
    <property type="project" value="UniProtKB-UniRule"/>
</dbReference>
<reference evidence="8 9" key="1">
    <citation type="submission" date="2015-11" db="EMBL/GenBank/DDBJ databases">
        <title>Bacillus caseinolyticus sp nov.</title>
        <authorList>
            <person name="Dastager S.G."/>
            <person name="Mawlankar R."/>
        </authorList>
    </citation>
    <scope>NUCLEOTIDE SEQUENCE [LARGE SCALE GENOMIC DNA]</scope>
    <source>
        <strain evidence="8 9">SGD-V-76</strain>
    </source>
</reference>
<keyword evidence="9" id="KW-1185">Reference proteome</keyword>
<keyword evidence="3" id="KW-0963">Cytoplasm</keyword>
<dbReference type="RefSeq" id="WP_025908967.1">
    <property type="nucleotide sequence ID" value="NZ_KQ758627.1"/>
</dbReference>
<evidence type="ECO:0000256" key="1">
    <source>
        <dbReference type="ARBA" id="ARBA00022801"/>
    </source>
</evidence>
<feature type="active site" evidence="3 4">
    <location>
        <position position="169"/>
    </location>
</feature>
<dbReference type="PIRSF" id="PIRSF000876">
    <property type="entry name" value="RR_chemtxs_CheB"/>
    <property type="match status" value="1"/>
</dbReference>
<keyword evidence="3 4" id="KW-0145">Chemotaxis</keyword>
<organism evidence="8 9">
    <name type="scientific">Priestia veravalensis</name>
    <dbReference type="NCBI Taxonomy" id="1414648"/>
    <lineage>
        <taxon>Bacteria</taxon>
        <taxon>Bacillati</taxon>
        <taxon>Bacillota</taxon>
        <taxon>Bacilli</taxon>
        <taxon>Bacillales</taxon>
        <taxon>Bacillaceae</taxon>
        <taxon>Priestia</taxon>
    </lineage>
</organism>
<dbReference type="CDD" id="cd17541">
    <property type="entry name" value="REC_CheB-like"/>
    <property type="match status" value="1"/>
</dbReference>
<dbReference type="CDD" id="cd16432">
    <property type="entry name" value="CheB_Rec"/>
    <property type="match status" value="1"/>
</dbReference>
<sequence length="350" mass="38092">MNKIKVLIVDDSAFMRKVITSLLEEDGRFNVVGTARNGEEALKKAVLLNPHVMTLDVEMPVMNGLEMLKELMKIKPTPVVMLSSTTFEGANNTFLAMEYGAVDFVAKPSGAISLDIDKVKDELLTKLYIASKANLPFNSKESIKDKPVKSSMVRGDRKPLKKVVCIGTSTGGPRALQEVLTMLPATIPVPILIVQHMPAGFTSSLAARLDRLAAISVKEARDDQKLEPGCAYIAPGGYHLTVKESKEGLITVLDQLLPVKGHRPSVDTLFQSLADCPNYEKVAVVLTGMGADGTEGVIHMKSKGQTIAIAESEETAIIYGMPKSIIATRLVDEIQPLHYVANRILHYVQK</sequence>
<dbReference type="Pfam" id="PF00072">
    <property type="entry name" value="Response_reg"/>
    <property type="match status" value="1"/>
</dbReference>
<dbReference type="SUPFAM" id="SSF52738">
    <property type="entry name" value="Methylesterase CheB, C-terminal domain"/>
    <property type="match status" value="1"/>
</dbReference>
<dbReference type="SMART" id="SM00448">
    <property type="entry name" value="REC"/>
    <property type="match status" value="1"/>
</dbReference>
<dbReference type="InterPro" id="IPR000673">
    <property type="entry name" value="Sig_transdc_resp-reg_Me-estase"/>
</dbReference>
<protein>
    <recommendedName>
        <fullName evidence="3">Protein-glutamate methylesterase/protein-glutamine glutaminase</fullName>
        <ecNumber evidence="3">3.1.1.61</ecNumber>
        <ecNumber evidence="3">3.5.1.44</ecNumber>
    </recommendedName>
</protein>
<dbReference type="SUPFAM" id="SSF52172">
    <property type="entry name" value="CheY-like"/>
    <property type="match status" value="1"/>
</dbReference>
<dbReference type="EC" id="3.5.1.44" evidence="3"/>
<dbReference type="HAMAP" id="MF_00099">
    <property type="entry name" value="CheB_chemtxs"/>
    <property type="match status" value="1"/>
</dbReference>
<comment type="catalytic activity">
    <reaction evidence="3">
        <text>L-glutaminyl-[protein] + H2O = L-glutamyl-[protein] + NH4(+)</text>
        <dbReference type="Rhea" id="RHEA:16441"/>
        <dbReference type="Rhea" id="RHEA-COMP:10207"/>
        <dbReference type="Rhea" id="RHEA-COMP:10208"/>
        <dbReference type="ChEBI" id="CHEBI:15377"/>
        <dbReference type="ChEBI" id="CHEBI:28938"/>
        <dbReference type="ChEBI" id="CHEBI:29973"/>
        <dbReference type="ChEBI" id="CHEBI:30011"/>
        <dbReference type="EC" id="3.5.1.44"/>
    </reaction>
</comment>
<dbReference type="InterPro" id="IPR011006">
    <property type="entry name" value="CheY-like_superfamily"/>
</dbReference>
<dbReference type="GO" id="GO:0000156">
    <property type="term" value="F:phosphorelay response regulator activity"/>
    <property type="evidence" value="ECO:0007669"/>
    <property type="project" value="InterPro"/>
</dbReference>
<evidence type="ECO:0000313" key="9">
    <source>
        <dbReference type="Proteomes" id="UP000053681"/>
    </source>
</evidence>
<evidence type="ECO:0000256" key="2">
    <source>
        <dbReference type="ARBA" id="ARBA00048267"/>
    </source>
</evidence>
<feature type="domain" description="Response regulatory" evidence="6">
    <location>
        <begin position="5"/>
        <end position="122"/>
    </location>
</feature>
<dbReference type="Gene3D" id="3.40.50.2300">
    <property type="match status" value="1"/>
</dbReference>
<comment type="domain">
    <text evidence="3">Contains a C-terminal catalytic domain, and an N-terminal region which modulates catalytic activity.</text>
</comment>